<name>A0ABS6YE78_9BACT</name>
<organism evidence="5 6">
    <name type="scientific">Hoylesella nanceiensis</name>
    <dbReference type="NCBI Taxonomy" id="425941"/>
    <lineage>
        <taxon>Bacteria</taxon>
        <taxon>Pseudomonadati</taxon>
        <taxon>Bacteroidota</taxon>
        <taxon>Bacteroidia</taxon>
        <taxon>Bacteroidales</taxon>
        <taxon>Prevotellaceae</taxon>
        <taxon>Hoylesella</taxon>
    </lineage>
</organism>
<reference evidence="5 6" key="1">
    <citation type="submission" date="2021-07" db="EMBL/GenBank/DDBJ databases">
        <title>Genomic diversity and antimicrobial resistance of Prevotella spp. isolated from chronic lung disease airways.</title>
        <authorList>
            <person name="Webb K.A."/>
            <person name="Olagoke O.S."/>
            <person name="Baird T."/>
            <person name="Neill J."/>
            <person name="Pham A."/>
            <person name="Wells T.J."/>
            <person name="Ramsay K.A."/>
            <person name="Bell S.C."/>
            <person name="Sarovich D.S."/>
            <person name="Price E.P."/>
        </authorList>
    </citation>
    <scope>NUCLEOTIDE SEQUENCE [LARGE SCALE GENOMIC DNA]</scope>
    <source>
        <strain evidence="5 6">SCHI0011.S.12</strain>
    </source>
</reference>
<evidence type="ECO:0000256" key="1">
    <source>
        <dbReference type="ARBA" id="ARBA00022448"/>
    </source>
</evidence>
<dbReference type="PANTHER" id="PTHR42939">
    <property type="entry name" value="ABC TRANSPORTER ATP-BINDING PROTEIN ALBC-RELATED"/>
    <property type="match status" value="1"/>
</dbReference>
<feature type="domain" description="ABC transporter" evidence="4">
    <location>
        <begin position="3"/>
        <end position="236"/>
    </location>
</feature>
<keyword evidence="1" id="KW-0813">Transport</keyword>
<dbReference type="InterPro" id="IPR003439">
    <property type="entry name" value="ABC_transporter-like_ATP-bd"/>
</dbReference>
<dbReference type="InterPro" id="IPR051782">
    <property type="entry name" value="ABC_Transporter_VariousFunc"/>
</dbReference>
<dbReference type="InterPro" id="IPR003593">
    <property type="entry name" value="AAA+_ATPase"/>
</dbReference>
<evidence type="ECO:0000313" key="5">
    <source>
        <dbReference type="EMBL" id="MBW4769862.1"/>
    </source>
</evidence>
<dbReference type="CDD" id="cd03230">
    <property type="entry name" value="ABC_DR_subfamily_A"/>
    <property type="match status" value="1"/>
</dbReference>
<dbReference type="PROSITE" id="PS50893">
    <property type="entry name" value="ABC_TRANSPORTER_2"/>
    <property type="match status" value="1"/>
</dbReference>
<proteinExistence type="predicted"/>
<comment type="caution">
    <text evidence="5">The sequence shown here is derived from an EMBL/GenBank/DDBJ whole genome shotgun (WGS) entry which is preliminary data.</text>
</comment>
<keyword evidence="3 5" id="KW-0067">ATP-binding</keyword>
<sequence>MKVEINQLTKQYDNKTVLNIDHLDIGMPGIVGLVGNNGAGKTTLFMLMLDLLRATSGVVNYHIDEQLTYFSTENDKWKPFVGAFVDNSFLIDFLTADEYLRFIAQLSNISNEQLENHLTFFSRFIGTDILGTNMLIRNLSAGNKQKVGIVAAFLLHPSLVLLDEPFNFLDPSSQNILKHLLQAYSEEHQTIVIVSSHNIQHTIDISQRILLLEKGNIIKDLDNTNKVAEAELQTYFES</sequence>
<dbReference type="Pfam" id="PF00005">
    <property type="entry name" value="ABC_tran"/>
    <property type="match status" value="1"/>
</dbReference>
<dbReference type="PROSITE" id="PS00211">
    <property type="entry name" value="ABC_TRANSPORTER_1"/>
    <property type="match status" value="1"/>
</dbReference>
<dbReference type="InterPro" id="IPR017871">
    <property type="entry name" value="ABC_transporter-like_CS"/>
</dbReference>
<dbReference type="GO" id="GO:0005524">
    <property type="term" value="F:ATP binding"/>
    <property type="evidence" value="ECO:0007669"/>
    <property type="project" value="UniProtKB-KW"/>
</dbReference>
<evidence type="ECO:0000256" key="3">
    <source>
        <dbReference type="ARBA" id="ARBA00022840"/>
    </source>
</evidence>
<keyword evidence="2" id="KW-0547">Nucleotide-binding</keyword>
<dbReference type="RefSeq" id="WP_219481975.1">
    <property type="nucleotide sequence ID" value="NZ_JABZTH010000011.1"/>
</dbReference>
<dbReference type="PANTHER" id="PTHR42939:SF1">
    <property type="entry name" value="ABC TRANSPORTER ATP-BINDING PROTEIN ALBC-RELATED"/>
    <property type="match status" value="1"/>
</dbReference>
<protein>
    <submittedName>
        <fullName evidence="5">ABC transporter ATP-binding protein</fullName>
    </submittedName>
</protein>
<evidence type="ECO:0000256" key="2">
    <source>
        <dbReference type="ARBA" id="ARBA00022741"/>
    </source>
</evidence>
<accession>A0ABS6YE78</accession>
<dbReference type="SMART" id="SM00382">
    <property type="entry name" value="AAA"/>
    <property type="match status" value="1"/>
</dbReference>
<gene>
    <name evidence="5" type="ORF">KZO38_08840</name>
</gene>
<dbReference type="Proteomes" id="UP000788426">
    <property type="component" value="Unassembled WGS sequence"/>
</dbReference>
<keyword evidence="6" id="KW-1185">Reference proteome</keyword>
<dbReference type="EMBL" id="JAHXCT010000006">
    <property type="protein sequence ID" value="MBW4769862.1"/>
    <property type="molecule type" value="Genomic_DNA"/>
</dbReference>
<evidence type="ECO:0000259" key="4">
    <source>
        <dbReference type="PROSITE" id="PS50893"/>
    </source>
</evidence>
<evidence type="ECO:0000313" key="6">
    <source>
        <dbReference type="Proteomes" id="UP000788426"/>
    </source>
</evidence>